<keyword evidence="3" id="KW-1185">Reference proteome</keyword>
<accession>A0ABQ8SG98</accession>
<evidence type="ECO:0000313" key="2">
    <source>
        <dbReference type="EMBL" id="KAJ4432726.1"/>
    </source>
</evidence>
<name>A0ABQ8SG98_PERAM</name>
<dbReference type="EMBL" id="JAJSOF020000029">
    <property type="protein sequence ID" value="KAJ4432726.1"/>
    <property type="molecule type" value="Genomic_DNA"/>
</dbReference>
<comment type="caution">
    <text evidence="2">The sequence shown here is derived from an EMBL/GenBank/DDBJ whole genome shotgun (WGS) entry which is preliminary data.</text>
</comment>
<gene>
    <name evidence="2" type="ORF">ANN_21363</name>
</gene>
<reference evidence="2 3" key="1">
    <citation type="journal article" date="2022" name="Allergy">
        <title>Genome assembly and annotation of Periplaneta americana reveal a comprehensive cockroach allergen profile.</title>
        <authorList>
            <person name="Wang L."/>
            <person name="Xiong Q."/>
            <person name="Saelim N."/>
            <person name="Wang L."/>
            <person name="Nong W."/>
            <person name="Wan A.T."/>
            <person name="Shi M."/>
            <person name="Liu X."/>
            <person name="Cao Q."/>
            <person name="Hui J.H.L."/>
            <person name="Sookrung N."/>
            <person name="Leung T.F."/>
            <person name="Tungtrongchitr A."/>
            <person name="Tsui S.K.W."/>
        </authorList>
    </citation>
    <scope>NUCLEOTIDE SEQUENCE [LARGE SCALE GENOMIC DNA]</scope>
    <source>
        <strain evidence="2">PWHHKU_190912</strain>
    </source>
</reference>
<organism evidence="2 3">
    <name type="scientific">Periplaneta americana</name>
    <name type="common">American cockroach</name>
    <name type="synonym">Blatta americana</name>
    <dbReference type="NCBI Taxonomy" id="6978"/>
    <lineage>
        <taxon>Eukaryota</taxon>
        <taxon>Metazoa</taxon>
        <taxon>Ecdysozoa</taxon>
        <taxon>Arthropoda</taxon>
        <taxon>Hexapoda</taxon>
        <taxon>Insecta</taxon>
        <taxon>Pterygota</taxon>
        <taxon>Neoptera</taxon>
        <taxon>Polyneoptera</taxon>
        <taxon>Dictyoptera</taxon>
        <taxon>Blattodea</taxon>
        <taxon>Blattoidea</taxon>
        <taxon>Blattidae</taxon>
        <taxon>Blattinae</taxon>
        <taxon>Periplaneta</taxon>
    </lineage>
</organism>
<feature type="region of interest" description="Disordered" evidence="1">
    <location>
        <begin position="1"/>
        <end position="36"/>
    </location>
</feature>
<protein>
    <submittedName>
        <fullName evidence="2">Uncharacterized protein</fullName>
    </submittedName>
</protein>
<proteinExistence type="predicted"/>
<dbReference type="Proteomes" id="UP001148838">
    <property type="component" value="Unassembled WGS sequence"/>
</dbReference>
<evidence type="ECO:0000256" key="1">
    <source>
        <dbReference type="SAM" id="MobiDB-lite"/>
    </source>
</evidence>
<evidence type="ECO:0000313" key="3">
    <source>
        <dbReference type="Proteomes" id="UP001148838"/>
    </source>
</evidence>
<sequence length="141" mass="15535">MAIAGCSEVSDVRKSSEEECVPGTVIESKSSEEEYVSPEIKEEATISNLNQLLTSLGQSPVSKRKCCRESNAAREASAVNGTDFSKIFNVGVKSNDGEEMITQFKEKFSNVNSTNEKYVVLTCLPKSWSVNKCQNSAFRFM</sequence>